<dbReference type="GO" id="GO:0005886">
    <property type="term" value="C:plasma membrane"/>
    <property type="evidence" value="ECO:0007669"/>
    <property type="project" value="TreeGrafter"/>
</dbReference>
<accession>A0AAF1KP12</accession>
<feature type="transmembrane region" description="Helical" evidence="4">
    <location>
        <begin position="81"/>
        <end position="100"/>
    </location>
</feature>
<evidence type="ECO:0000256" key="3">
    <source>
        <dbReference type="ARBA" id="ARBA00023136"/>
    </source>
</evidence>
<keyword evidence="3 4" id="KW-0472">Membrane</keyword>
<feature type="transmembrane region" description="Helical" evidence="4">
    <location>
        <begin position="215"/>
        <end position="235"/>
    </location>
</feature>
<dbReference type="InterPro" id="IPR020846">
    <property type="entry name" value="MFS_dom"/>
</dbReference>
<reference evidence="6" key="2">
    <citation type="journal article" date="2021" name="Syst. Appl. Microbiol.">
        <title>Roseomonas hellenica sp. nov., isolated from roots of wild-growing Alkanna tinctoria.</title>
        <authorList>
            <person name="Rat A."/>
            <person name="Naranjo H.D."/>
            <person name="Lebbe L."/>
            <person name="Cnockaert M."/>
            <person name="Krigas N."/>
            <person name="Grigoriadou K."/>
            <person name="Maloupa E."/>
            <person name="Willems A."/>
        </authorList>
    </citation>
    <scope>NUCLEOTIDE SEQUENCE</scope>
    <source>
        <strain evidence="6">LMG 28251</strain>
    </source>
</reference>
<dbReference type="EMBL" id="JAAEDH010000023">
    <property type="protein sequence ID" value="MBR0656894.1"/>
    <property type="molecule type" value="Genomic_DNA"/>
</dbReference>
<feature type="transmembrane region" description="Helical" evidence="4">
    <location>
        <begin position="375"/>
        <end position="393"/>
    </location>
</feature>
<keyword evidence="2 4" id="KW-1133">Transmembrane helix</keyword>
<comment type="caution">
    <text evidence="6">The sequence shown here is derived from an EMBL/GenBank/DDBJ whole genome shotgun (WGS) entry which is preliminary data.</text>
</comment>
<reference evidence="6" key="1">
    <citation type="submission" date="2020-01" db="EMBL/GenBank/DDBJ databases">
        <authorList>
            <person name="Rat A."/>
        </authorList>
    </citation>
    <scope>NUCLEOTIDE SEQUENCE</scope>
    <source>
        <strain evidence="6">LMG 28251</strain>
    </source>
</reference>
<evidence type="ECO:0000313" key="6">
    <source>
        <dbReference type="EMBL" id="MBR0656894.1"/>
    </source>
</evidence>
<evidence type="ECO:0000256" key="1">
    <source>
        <dbReference type="ARBA" id="ARBA00022692"/>
    </source>
</evidence>
<dbReference type="GO" id="GO:0022857">
    <property type="term" value="F:transmembrane transporter activity"/>
    <property type="evidence" value="ECO:0007669"/>
    <property type="project" value="InterPro"/>
</dbReference>
<dbReference type="Proteomes" id="UP001196068">
    <property type="component" value="Unassembled WGS sequence"/>
</dbReference>
<organism evidence="6 7">
    <name type="scientific">Plastoroseomonas arctica</name>
    <dbReference type="NCBI Taxonomy" id="1509237"/>
    <lineage>
        <taxon>Bacteria</taxon>
        <taxon>Pseudomonadati</taxon>
        <taxon>Pseudomonadota</taxon>
        <taxon>Alphaproteobacteria</taxon>
        <taxon>Acetobacterales</taxon>
        <taxon>Acetobacteraceae</taxon>
        <taxon>Plastoroseomonas</taxon>
    </lineage>
</organism>
<feature type="transmembrane region" description="Helical" evidence="4">
    <location>
        <begin position="285"/>
        <end position="304"/>
    </location>
</feature>
<sequence length="409" mass="41792">MSAPGAAGRTRTDVSERRTLAAICAVHFTSHLHILVLPPLFPQLRDALGVGFVELGFALTLFNIVSGLTQAPMGFLVDRVGARRVLVGGLSLGGAAFMLLGLFPSYPVLLAAALMAGLANAVYHPSDYAILSRSMSEGRMGRAFSIHTASGYFGGAVTPVLMLVLATQFGLGAALFIAGLIGPLAALPLVRGAMAETPAARAVNKAAQAVPMGRILSPAILALTGFFVLLSLSSGGLQSFSIVAFTEGRGLSLGVANAALTAWLTLSAIGVLAGGFIADRTRQHGVVAAVGFALATVLILAIALLPLPGIAIILLMGASGLMTGAIMPSRDMMVRAAAPRGMEGRVFGIVSTGFNIGGAIGPLIFGAILDGGRPNLVFLLAACFTAMTAAMAIRQEFSARRRATLAAAE</sequence>
<feature type="transmembrane region" description="Helical" evidence="4">
    <location>
        <begin position="20"/>
        <end position="41"/>
    </location>
</feature>
<protein>
    <submittedName>
        <fullName evidence="6">MFS transporter</fullName>
    </submittedName>
</protein>
<feature type="transmembrane region" description="Helical" evidence="4">
    <location>
        <begin position="310"/>
        <end position="327"/>
    </location>
</feature>
<feature type="transmembrane region" description="Helical" evidence="4">
    <location>
        <begin position="347"/>
        <end position="369"/>
    </location>
</feature>
<dbReference type="SUPFAM" id="SSF103473">
    <property type="entry name" value="MFS general substrate transporter"/>
    <property type="match status" value="1"/>
</dbReference>
<keyword evidence="1 4" id="KW-0812">Transmembrane</keyword>
<name>A0AAF1KP12_9PROT</name>
<dbReference type="Pfam" id="PF07690">
    <property type="entry name" value="MFS_1"/>
    <property type="match status" value="1"/>
</dbReference>
<feature type="domain" description="Major facilitator superfamily (MFS) profile" evidence="5">
    <location>
        <begin position="19"/>
        <end position="400"/>
    </location>
</feature>
<dbReference type="InterPro" id="IPR036259">
    <property type="entry name" value="MFS_trans_sf"/>
</dbReference>
<feature type="transmembrane region" description="Helical" evidence="4">
    <location>
        <begin position="47"/>
        <end position="69"/>
    </location>
</feature>
<feature type="transmembrane region" description="Helical" evidence="4">
    <location>
        <begin position="144"/>
        <end position="165"/>
    </location>
</feature>
<proteinExistence type="predicted"/>
<dbReference type="PANTHER" id="PTHR43129:SF1">
    <property type="entry name" value="FOSMIDOMYCIN RESISTANCE PROTEIN"/>
    <property type="match status" value="1"/>
</dbReference>
<gene>
    <name evidence="6" type="ORF">GXW79_17580</name>
</gene>
<feature type="transmembrane region" description="Helical" evidence="4">
    <location>
        <begin position="106"/>
        <end position="123"/>
    </location>
</feature>
<dbReference type="AlphaFoldDB" id="A0AAF1KP12"/>
<dbReference type="Gene3D" id="1.20.1250.20">
    <property type="entry name" value="MFS general substrate transporter like domains"/>
    <property type="match status" value="2"/>
</dbReference>
<evidence type="ECO:0000259" key="5">
    <source>
        <dbReference type="PROSITE" id="PS50850"/>
    </source>
</evidence>
<evidence type="ECO:0000256" key="2">
    <source>
        <dbReference type="ARBA" id="ARBA00022989"/>
    </source>
</evidence>
<dbReference type="PANTHER" id="PTHR43129">
    <property type="entry name" value="FOSMIDOMYCIN RESISTANCE PROTEIN"/>
    <property type="match status" value="1"/>
</dbReference>
<feature type="transmembrane region" description="Helical" evidence="4">
    <location>
        <begin position="171"/>
        <end position="194"/>
    </location>
</feature>
<evidence type="ECO:0000313" key="7">
    <source>
        <dbReference type="Proteomes" id="UP001196068"/>
    </source>
</evidence>
<evidence type="ECO:0000256" key="4">
    <source>
        <dbReference type="SAM" id="Phobius"/>
    </source>
</evidence>
<dbReference type="PROSITE" id="PS50850">
    <property type="entry name" value="MFS"/>
    <property type="match status" value="1"/>
</dbReference>
<dbReference type="InterPro" id="IPR011701">
    <property type="entry name" value="MFS"/>
</dbReference>
<keyword evidence="7" id="KW-1185">Reference proteome</keyword>
<feature type="transmembrane region" description="Helical" evidence="4">
    <location>
        <begin position="255"/>
        <end position="278"/>
    </location>
</feature>